<dbReference type="CDD" id="cd01530">
    <property type="entry name" value="Cdc25"/>
    <property type="match status" value="1"/>
</dbReference>
<keyword evidence="14" id="KW-1185">Reference proteome</keyword>
<comment type="similarity">
    <text evidence="3">Belongs to the MPI phosphatase family.</text>
</comment>
<evidence type="ECO:0000256" key="2">
    <source>
        <dbReference type="ARBA" id="ARBA00008779"/>
    </source>
</evidence>
<feature type="domain" description="Rhodanese" evidence="12">
    <location>
        <begin position="283"/>
        <end position="391"/>
    </location>
</feature>
<dbReference type="Pfam" id="PF00884">
    <property type="entry name" value="Sulfatase"/>
    <property type="match status" value="1"/>
</dbReference>
<dbReference type="SUPFAM" id="SSF53649">
    <property type="entry name" value="Alkaline phosphatase-like"/>
    <property type="match status" value="1"/>
</dbReference>
<comment type="cofactor">
    <cofactor evidence="1">
        <name>Ca(2+)</name>
        <dbReference type="ChEBI" id="CHEBI:29108"/>
    </cofactor>
</comment>
<dbReference type="GO" id="GO:1902751">
    <property type="term" value="P:positive regulation of cell cycle G2/M phase transition"/>
    <property type="evidence" value="ECO:0007669"/>
    <property type="project" value="InterPro"/>
</dbReference>
<dbReference type="InterPro" id="IPR000751">
    <property type="entry name" value="MPI_Phosphatase"/>
</dbReference>
<reference evidence="14" key="1">
    <citation type="journal article" date="2017" name="bioRxiv">
        <title>Comparative analysis of the genomes of Stylophora pistillata and Acropora digitifera provides evidence for extensive differences between species of corals.</title>
        <authorList>
            <person name="Voolstra C.R."/>
            <person name="Li Y."/>
            <person name="Liew Y.J."/>
            <person name="Baumgarten S."/>
            <person name="Zoccola D."/>
            <person name="Flot J.-F."/>
            <person name="Tambutte S."/>
            <person name="Allemand D."/>
            <person name="Aranda M."/>
        </authorList>
    </citation>
    <scope>NUCLEOTIDE SEQUENCE [LARGE SCALE GENOMIC DNA]</scope>
</reference>
<keyword evidence="4" id="KW-0132">Cell division</keyword>
<dbReference type="EMBL" id="LSMT01000662">
    <property type="protein sequence ID" value="PFX15298.1"/>
    <property type="molecule type" value="Genomic_DNA"/>
</dbReference>
<evidence type="ECO:0000256" key="10">
    <source>
        <dbReference type="ARBA" id="ARBA00023306"/>
    </source>
</evidence>
<accession>A0A2B4RFZ3</accession>
<sequence length="1185" mass="134150">MTVITVLFPRGYCPDSPSGFLLDSPSTEMLKANAEKKKLRKPPFKRWNSLPSQESHVPPSPSECDSQDSGGDFDFKLDGDDDGFIDDLVQEQSKEENSLEVPSGITELVSAPLLAKEEEAGEIRDPSKDTPKASEPGYKPRDLFDARRDRAHSVSSESPTIERCAMRQRSKSFALKRPNPPRDPSPNLKKRLRQRCMSVIEGSDHPSRLDMTRLGEVPTYLIRRSQSATFEHDLGNLLDASTNKDVVGDFSGPYTLPLIPGQYKDLKYLSPETVARVLDDEFPEVEAHIIDCRYPYEYNAGHIKGARNIYTKEEIESEFIEKPKRSLTGKKTILIFHCEFSSKRGPDMSRFLRNRDRDVHYQVYPKLFYPELYLIEGGYKAFFAKCKAPVVRRMKSDWPGLLRFVLVLLSSHHVFGKKERKKSNWVAPRPHIIMIVADDLGWDDVSFHGSPQIPTPHIDKLANDGVILNSYYVSPICTPTRASLMTGKHPVNLGIQHATIFGTQPYGLPLGVATTPQYLKALGYRTHGVGKWHLGFFEKEYTPPYRGFETYYGFWNGKEDYWDHSSQEDVWGTDLRDNMKPVKNETGHYGTELFSEVAERIIDTHNKSEPLYLYLAQQGVHSANGNEPLQAPERLVNKFQDIVYDDRRTYAGMVASLDESVGNITEALKRNGMFDNSVIVFTTDNGGAPRGFNWNQGCNYPLKGGKDTFWEGGVRGVGFVHSNLIKNKGRVSYDLIDVTDWLPTFYHLAGGDITKINDKIDGMNVWDTIAHGKKSPRTEVLHNIDPIRKFAAIRVGDYKLIINQDAVFNTTWHPRYEVKGGLDSLPQPSTLPGAVIKCGKRPKSKKAACDTNEFPCLFNVRKDPCEYRNLAHIHLPKVRKLLRRLIHYQKNALPVWFPERDRTASPADHDGYWGPWKSSKSNKAILQKVLDSIPSAENAKKHSRHTNSTVTTTRIGKAFSTHEEHNKGVYQMLKSILNITNTGKKVQIPRNRHLMKESLALLYAKMIQKTKEDDLMHKLQMIKKEIIAKIGGVRSKKGEKETLAAKVSPIDKSSVIRKLEITANKPGNVEKQGKRRTELGNIATRDDEIVKSEFDISTTEDRDLRDNDQNLEGMSSLKATSNTKQNNVEEDDLMDNADIDTNDPADGGSDLEEDSSHEHPTIESQTSAKESEMDFQESHRIVDEY</sequence>
<proteinExistence type="inferred from homology"/>
<evidence type="ECO:0000313" key="14">
    <source>
        <dbReference type="Proteomes" id="UP000225706"/>
    </source>
</evidence>
<evidence type="ECO:0000256" key="9">
    <source>
        <dbReference type="ARBA" id="ARBA00023180"/>
    </source>
</evidence>
<dbReference type="PROSITE" id="PS00149">
    <property type="entry name" value="SULFATASE_2"/>
    <property type="match status" value="1"/>
</dbReference>
<dbReference type="AlphaFoldDB" id="A0A2B4RFZ3"/>
<feature type="region of interest" description="Disordered" evidence="11">
    <location>
        <begin position="1100"/>
        <end position="1185"/>
    </location>
</feature>
<dbReference type="PANTHER" id="PTHR10342:SF273">
    <property type="entry name" value="RE14504P"/>
    <property type="match status" value="1"/>
</dbReference>
<dbReference type="InterPro" id="IPR036873">
    <property type="entry name" value="Rhodanese-like_dom_sf"/>
</dbReference>
<dbReference type="GO" id="GO:0051301">
    <property type="term" value="P:cell division"/>
    <property type="evidence" value="ECO:0007669"/>
    <property type="project" value="UniProtKB-KW"/>
</dbReference>
<dbReference type="InterPro" id="IPR024607">
    <property type="entry name" value="Sulfatase_CS"/>
</dbReference>
<evidence type="ECO:0000256" key="8">
    <source>
        <dbReference type="ARBA" id="ARBA00022912"/>
    </source>
</evidence>
<keyword evidence="6" id="KW-0378">Hydrolase</keyword>
<evidence type="ECO:0000256" key="3">
    <source>
        <dbReference type="ARBA" id="ARBA00011065"/>
    </source>
</evidence>
<dbReference type="InterPro" id="IPR017850">
    <property type="entry name" value="Alkaline_phosphatase_core_sf"/>
</dbReference>
<dbReference type="STRING" id="50429.A0A2B4RFZ3"/>
<dbReference type="PANTHER" id="PTHR10342">
    <property type="entry name" value="ARYLSULFATASE"/>
    <property type="match status" value="1"/>
</dbReference>
<name>A0A2B4RFZ3_STYPI</name>
<dbReference type="PROSITE" id="PS50206">
    <property type="entry name" value="RHODANESE_3"/>
    <property type="match status" value="1"/>
</dbReference>
<feature type="region of interest" description="Disordered" evidence="11">
    <location>
        <begin position="34"/>
        <end position="84"/>
    </location>
</feature>
<dbReference type="Gene3D" id="3.40.250.10">
    <property type="entry name" value="Rhodanese-like domain"/>
    <property type="match status" value="1"/>
</dbReference>
<evidence type="ECO:0000256" key="4">
    <source>
        <dbReference type="ARBA" id="ARBA00022618"/>
    </source>
</evidence>
<feature type="compositionally biased region" description="Acidic residues" evidence="11">
    <location>
        <begin position="1128"/>
        <end position="1153"/>
    </location>
</feature>
<keyword evidence="5" id="KW-0479">Metal-binding</keyword>
<comment type="similarity">
    <text evidence="2">Belongs to the sulfatase family.</text>
</comment>
<comment type="caution">
    <text evidence="13">The sequence shown here is derived from an EMBL/GenBank/DDBJ whole genome shotgun (WGS) entry which is preliminary data.</text>
</comment>
<dbReference type="Gene3D" id="3.40.720.10">
    <property type="entry name" value="Alkaline Phosphatase, subunit A"/>
    <property type="match status" value="1"/>
</dbReference>
<dbReference type="PRINTS" id="PR00716">
    <property type="entry name" value="MPIPHPHTASE"/>
</dbReference>
<evidence type="ECO:0000259" key="12">
    <source>
        <dbReference type="PROSITE" id="PS50206"/>
    </source>
</evidence>
<feature type="compositionally biased region" description="Basic and acidic residues" evidence="11">
    <location>
        <begin position="117"/>
        <end position="152"/>
    </location>
</feature>
<keyword evidence="7" id="KW-0106">Calcium</keyword>
<dbReference type="CDD" id="cd16029">
    <property type="entry name" value="4-S"/>
    <property type="match status" value="1"/>
</dbReference>
<dbReference type="InterPro" id="IPR047115">
    <property type="entry name" value="ARSB"/>
</dbReference>
<evidence type="ECO:0000256" key="1">
    <source>
        <dbReference type="ARBA" id="ARBA00001913"/>
    </source>
</evidence>
<dbReference type="GO" id="GO:0046872">
    <property type="term" value="F:metal ion binding"/>
    <property type="evidence" value="ECO:0007669"/>
    <property type="project" value="UniProtKB-KW"/>
</dbReference>
<protein>
    <submittedName>
        <fullName evidence="13">Arylsulfatase J</fullName>
    </submittedName>
</protein>
<feature type="region of interest" description="Disordered" evidence="11">
    <location>
        <begin position="117"/>
        <end position="192"/>
    </location>
</feature>
<dbReference type="Pfam" id="PF00581">
    <property type="entry name" value="Rhodanese"/>
    <property type="match status" value="1"/>
</dbReference>
<dbReference type="InterPro" id="IPR000917">
    <property type="entry name" value="Sulfatase_N"/>
</dbReference>
<evidence type="ECO:0000313" key="13">
    <source>
        <dbReference type="EMBL" id="PFX15298.1"/>
    </source>
</evidence>
<feature type="compositionally biased region" description="Basic and acidic residues" evidence="11">
    <location>
        <begin position="1169"/>
        <end position="1185"/>
    </location>
</feature>
<dbReference type="Gene3D" id="3.30.1120.10">
    <property type="match status" value="1"/>
</dbReference>
<dbReference type="InterPro" id="IPR001763">
    <property type="entry name" value="Rhodanese-like_dom"/>
</dbReference>
<gene>
    <name evidence="13" type="primary">Arsj</name>
    <name evidence="13" type="ORF">AWC38_SpisGene20477</name>
</gene>
<keyword evidence="10" id="KW-0131">Cell cycle</keyword>
<dbReference type="Proteomes" id="UP000225706">
    <property type="component" value="Unassembled WGS sequence"/>
</dbReference>
<dbReference type="SUPFAM" id="SSF52821">
    <property type="entry name" value="Rhodanese/Cell cycle control phosphatase"/>
    <property type="match status" value="1"/>
</dbReference>
<evidence type="ECO:0000256" key="6">
    <source>
        <dbReference type="ARBA" id="ARBA00022801"/>
    </source>
</evidence>
<dbReference type="SMART" id="SM00450">
    <property type="entry name" value="RHOD"/>
    <property type="match status" value="1"/>
</dbReference>
<evidence type="ECO:0000256" key="7">
    <source>
        <dbReference type="ARBA" id="ARBA00022837"/>
    </source>
</evidence>
<dbReference type="OrthoDB" id="9999371at2759"/>
<dbReference type="GO" id="GO:0008484">
    <property type="term" value="F:sulfuric ester hydrolase activity"/>
    <property type="evidence" value="ECO:0007669"/>
    <property type="project" value="InterPro"/>
</dbReference>
<dbReference type="PROSITE" id="PS00523">
    <property type="entry name" value="SULFATASE_1"/>
    <property type="match status" value="1"/>
</dbReference>
<keyword evidence="8" id="KW-0904">Protein phosphatase</keyword>
<evidence type="ECO:0000256" key="11">
    <source>
        <dbReference type="SAM" id="MobiDB-lite"/>
    </source>
</evidence>
<keyword evidence="9" id="KW-0325">Glycoprotein</keyword>
<feature type="compositionally biased region" description="Polar residues" evidence="11">
    <location>
        <begin position="1110"/>
        <end position="1126"/>
    </location>
</feature>
<organism evidence="13 14">
    <name type="scientific">Stylophora pistillata</name>
    <name type="common">Smooth cauliflower coral</name>
    <dbReference type="NCBI Taxonomy" id="50429"/>
    <lineage>
        <taxon>Eukaryota</taxon>
        <taxon>Metazoa</taxon>
        <taxon>Cnidaria</taxon>
        <taxon>Anthozoa</taxon>
        <taxon>Hexacorallia</taxon>
        <taxon>Scleractinia</taxon>
        <taxon>Astrocoeniina</taxon>
        <taxon>Pocilloporidae</taxon>
        <taxon>Stylophora</taxon>
    </lineage>
</organism>
<evidence type="ECO:0000256" key="5">
    <source>
        <dbReference type="ARBA" id="ARBA00022723"/>
    </source>
</evidence>
<dbReference type="GO" id="GO:0004725">
    <property type="term" value="F:protein tyrosine phosphatase activity"/>
    <property type="evidence" value="ECO:0007669"/>
    <property type="project" value="InterPro"/>
</dbReference>